<dbReference type="RefSeq" id="WP_020073052.1">
    <property type="nucleotide sequence ID" value="NZ_JBKWRC010000001.1"/>
</dbReference>
<comment type="caution">
    <text evidence="3">The sequence shown here is derived from an EMBL/GenBank/DDBJ whole genome shotgun (WGS) entry which is preliminary data.</text>
</comment>
<evidence type="ECO:0000259" key="2">
    <source>
        <dbReference type="SMART" id="SM00858"/>
    </source>
</evidence>
<dbReference type="InterPro" id="IPR052172">
    <property type="entry name" value="UxaA_altronate/galactarate_dh"/>
</dbReference>
<dbReference type="Proteomes" id="UP000754750">
    <property type="component" value="Unassembled WGS sequence"/>
</dbReference>
<dbReference type="GO" id="GO:0016829">
    <property type="term" value="F:lyase activity"/>
    <property type="evidence" value="ECO:0007669"/>
    <property type="project" value="UniProtKB-KW"/>
</dbReference>
<dbReference type="AlphaFoldDB" id="A0A928KVI0"/>
<dbReference type="GO" id="GO:0019698">
    <property type="term" value="P:D-galacturonate catabolic process"/>
    <property type="evidence" value="ECO:0007669"/>
    <property type="project" value="TreeGrafter"/>
</dbReference>
<dbReference type="InterPro" id="IPR044144">
    <property type="entry name" value="SAF_UxaA/GarD"/>
</dbReference>
<keyword evidence="1" id="KW-0456">Lyase</keyword>
<dbReference type="PANTHER" id="PTHR30536:SF5">
    <property type="entry name" value="ALTRONATE DEHYDRATASE"/>
    <property type="match status" value="1"/>
</dbReference>
<protein>
    <submittedName>
        <fullName evidence="3">Hydrolase</fullName>
    </submittedName>
</protein>
<reference evidence="3" key="1">
    <citation type="submission" date="2019-04" db="EMBL/GenBank/DDBJ databases">
        <title>Evolution of Biomass-Degrading Anaerobic Consortia Revealed by Metagenomics.</title>
        <authorList>
            <person name="Peng X."/>
        </authorList>
    </citation>
    <scope>NUCLEOTIDE SEQUENCE</scope>
    <source>
        <strain evidence="3">SIG551</strain>
    </source>
</reference>
<gene>
    <name evidence="3" type="ORF">E7512_01125</name>
</gene>
<evidence type="ECO:0000313" key="4">
    <source>
        <dbReference type="Proteomes" id="UP000754750"/>
    </source>
</evidence>
<organism evidence="3 4">
    <name type="scientific">Faecalispora sporosphaeroides</name>
    <dbReference type="NCBI Taxonomy" id="1549"/>
    <lineage>
        <taxon>Bacteria</taxon>
        <taxon>Bacillati</taxon>
        <taxon>Bacillota</taxon>
        <taxon>Clostridia</taxon>
        <taxon>Eubacteriales</taxon>
        <taxon>Oscillospiraceae</taxon>
        <taxon>Faecalispora</taxon>
    </lineage>
</organism>
<proteinExistence type="predicted"/>
<evidence type="ECO:0000256" key="1">
    <source>
        <dbReference type="ARBA" id="ARBA00023239"/>
    </source>
</evidence>
<evidence type="ECO:0000313" key="3">
    <source>
        <dbReference type="EMBL" id="MBE6832182.1"/>
    </source>
</evidence>
<dbReference type="PANTHER" id="PTHR30536">
    <property type="entry name" value="ALTRONATE/GALACTARATE DEHYDRATASE"/>
    <property type="match status" value="1"/>
</dbReference>
<dbReference type="InterPro" id="IPR013974">
    <property type="entry name" value="SAF"/>
</dbReference>
<name>A0A928KVI0_9FIRM</name>
<dbReference type="EMBL" id="SVNY01000001">
    <property type="protein sequence ID" value="MBE6832182.1"/>
    <property type="molecule type" value="Genomic_DNA"/>
</dbReference>
<dbReference type="GO" id="GO:0016787">
    <property type="term" value="F:hydrolase activity"/>
    <property type="evidence" value="ECO:0007669"/>
    <property type="project" value="UniProtKB-KW"/>
</dbReference>
<feature type="domain" description="SAF" evidence="2">
    <location>
        <begin position="13"/>
        <end position="87"/>
    </location>
</feature>
<dbReference type="SMART" id="SM00858">
    <property type="entry name" value="SAF"/>
    <property type="match status" value="1"/>
</dbReference>
<accession>A0A928KVI0</accession>
<dbReference type="Pfam" id="PF08666">
    <property type="entry name" value="SAF"/>
    <property type="match status" value="1"/>
</dbReference>
<keyword evidence="3" id="KW-0378">Hydrolase</keyword>
<dbReference type="CDD" id="cd11613">
    <property type="entry name" value="SAF_AH_GD"/>
    <property type="match status" value="1"/>
</dbReference>
<sequence>MTGQAVFQIDRADNVATALQALVPGTAAAHGDPIQPGVTVAEEIPAGHKLALRDIAPGGSIVKYGVVIGCATKAIKTGQWVHLHNMKSLYDARSSSLDAVTGAPTDTHYE</sequence>
<dbReference type="Gene3D" id="2.30.130.110">
    <property type="match status" value="1"/>
</dbReference>